<dbReference type="Proteomes" id="UP000593571">
    <property type="component" value="Unassembled WGS sequence"/>
</dbReference>
<gene>
    <name evidence="1" type="ORF">HJG63_012145</name>
</gene>
<keyword evidence="2" id="KW-1185">Reference proteome</keyword>
<evidence type="ECO:0000313" key="2">
    <source>
        <dbReference type="Proteomes" id="UP000593571"/>
    </source>
</evidence>
<comment type="caution">
    <text evidence="1">The sequence shown here is derived from an EMBL/GenBank/DDBJ whole genome shotgun (WGS) entry which is preliminary data.</text>
</comment>
<organism evidence="1 2">
    <name type="scientific">Rousettus aegyptiacus</name>
    <name type="common">Egyptian fruit bat</name>
    <name type="synonym">Pteropus aegyptiacus</name>
    <dbReference type="NCBI Taxonomy" id="9407"/>
    <lineage>
        <taxon>Eukaryota</taxon>
        <taxon>Metazoa</taxon>
        <taxon>Chordata</taxon>
        <taxon>Craniata</taxon>
        <taxon>Vertebrata</taxon>
        <taxon>Euteleostomi</taxon>
        <taxon>Mammalia</taxon>
        <taxon>Eutheria</taxon>
        <taxon>Laurasiatheria</taxon>
        <taxon>Chiroptera</taxon>
        <taxon>Yinpterochiroptera</taxon>
        <taxon>Pteropodoidea</taxon>
        <taxon>Pteropodidae</taxon>
        <taxon>Rousettinae</taxon>
        <taxon>Rousettus</taxon>
    </lineage>
</organism>
<reference evidence="1 2" key="1">
    <citation type="journal article" date="2020" name="Nature">
        <title>Six reference-quality genomes reveal evolution of bat adaptations.</title>
        <authorList>
            <person name="Jebb D."/>
            <person name="Huang Z."/>
            <person name="Pippel M."/>
            <person name="Hughes G.M."/>
            <person name="Lavrichenko K."/>
            <person name="Devanna P."/>
            <person name="Winkler S."/>
            <person name="Jermiin L.S."/>
            <person name="Skirmuntt E.C."/>
            <person name="Katzourakis A."/>
            <person name="Burkitt-Gray L."/>
            <person name="Ray D.A."/>
            <person name="Sullivan K.A.M."/>
            <person name="Roscito J.G."/>
            <person name="Kirilenko B.M."/>
            <person name="Davalos L.M."/>
            <person name="Corthals A.P."/>
            <person name="Power M.L."/>
            <person name="Jones G."/>
            <person name="Ransome R.D."/>
            <person name="Dechmann D.K.N."/>
            <person name="Locatelli A.G."/>
            <person name="Puechmaille S.J."/>
            <person name="Fedrigo O."/>
            <person name="Jarvis E.D."/>
            <person name="Hiller M."/>
            <person name="Vernes S.C."/>
            <person name="Myers E.W."/>
            <person name="Teeling E.C."/>
        </authorList>
    </citation>
    <scope>NUCLEOTIDE SEQUENCE [LARGE SCALE GENOMIC DNA]</scope>
    <source>
        <strain evidence="1">MRouAeg1</strain>
        <tissue evidence="1">Muscle</tissue>
    </source>
</reference>
<evidence type="ECO:0000313" key="1">
    <source>
        <dbReference type="EMBL" id="KAF6447789.1"/>
    </source>
</evidence>
<sequence>MGGSGQTEGGITGCSRCRKVCLVLAELWLVADIDRNSGSFRFLCVVFLCVCSCLPPVWAVSLDSVLQGTSPQGLGRGWVPPTPGKFPDEILRQRFHSFMTRKVHRAAVGTCLATRASNSGGGLLHPCPHSLPDWTG</sequence>
<accession>A0A7J8FK18</accession>
<dbReference type="AlphaFoldDB" id="A0A7J8FK18"/>
<proteinExistence type="predicted"/>
<protein>
    <submittedName>
        <fullName evidence="1">Uncharacterized protein</fullName>
    </submittedName>
</protein>
<dbReference type="EMBL" id="JACASE010000007">
    <property type="protein sequence ID" value="KAF6447789.1"/>
    <property type="molecule type" value="Genomic_DNA"/>
</dbReference>
<name>A0A7J8FK18_ROUAE</name>